<dbReference type="InterPro" id="IPR007528">
    <property type="entry name" value="RINT1_Tip20"/>
</dbReference>
<evidence type="ECO:0000256" key="1">
    <source>
        <dbReference type="SAM" id="Coils"/>
    </source>
</evidence>
<dbReference type="GO" id="GO:0006888">
    <property type="term" value="P:endoplasmic reticulum to Golgi vesicle-mediated transport"/>
    <property type="evidence" value="ECO:0007669"/>
    <property type="project" value="InterPro"/>
</dbReference>
<dbReference type="Pfam" id="PF04437">
    <property type="entry name" value="RINT1_TIP1"/>
    <property type="match status" value="1"/>
</dbReference>
<dbReference type="GO" id="GO:0060628">
    <property type="term" value="P:regulation of ER to Golgi vesicle-mediated transport"/>
    <property type="evidence" value="ECO:0007669"/>
    <property type="project" value="TreeGrafter"/>
</dbReference>
<dbReference type="Gene3D" id="1.20.58.1420">
    <property type="entry name" value="Dsl1p vesicle tethering complex, Tip20p subunit, domain B"/>
    <property type="match status" value="1"/>
</dbReference>
<protein>
    <submittedName>
        <fullName evidence="2">3344_t:CDS:1</fullName>
    </submittedName>
</protein>
<feature type="coiled-coil region" evidence="1">
    <location>
        <begin position="75"/>
        <end position="102"/>
    </location>
</feature>
<accession>A0A9N9EVN3</accession>
<dbReference type="AlphaFoldDB" id="A0A9N9EVN3"/>
<gene>
    <name evidence="2" type="ORF">ALEPTO_LOCUS11261</name>
</gene>
<evidence type="ECO:0000313" key="2">
    <source>
        <dbReference type="EMBL" id="CAG8692606.1"/>
    </source>
</evidence>
<evidence type="ECO:0000313" key="3">
    <source>
        <dbReference type="Proteomes" id="UP000789508"/>
    </source>
</evidence>
<keyword evidence="3" id="KW-1185">Reference proteome</keyword>
<dbReference type="OrthoDB" id="407410at2759"/>
<sequence length="524" mass="60290">MSSKGIEFLLRKADEVVTENHLVDFLNTHFVELEDLEQLDSILTLVETRQQNLIEKSSTIKAETSTTLNSSLGYLKVTESQLENLQATRLELEDALTEHQISIGLKDHGNESIESEVISNKQLAKQLVEKSSQKALVPYTQLAHIARKIRSDSDYQILKNLDGFIRKNLDALWEDMKSKLSKKFQHTLDSLGWPTPLKVPLPNELQEKKTAFTRAFCELLLLQNPTGVEDSDKIVTSELVPLFPIQLMAEPLITRFRYHFDTKRPTNRIDKPEWYFTHILTAIHDHSPFLTEEVQVIIDEAGFNKYNAKDDFIRCLLTAVTRKLNQSVNALVNSPQNFSHTVFETLQFDQVIRTVHLYLPPGKKQWNGCVEVFTGRKEIFKAWLKIEKEFAEMRYNEIMHAEDAWEIEDEETIDEDLQPTKSAAKIMELLELVTSRYKLLPMFHNRIRFLVDIQAEILDAYEKRIESAVKAFENLSYTIVRAVPNPATADGKSVTGIDGLKRLCRWLSSAGYVSHTIREWGEDP</sequence>
<dbReference type="PROSITE" id="PS51386">
    <property type="entry name" value="RINT1_TIP20"/>
    <property type="match status" value="1"/>
</dbReference>
<keyword evidence="1" id="KW-0175">Coiled coil</keyword>
<organism evidence="2 3">
    <name type="scientific">Ambispora leptoticha</name>
    <dbReference type="NCBI Taxonomy" id="144679"/>
    <lineage>
        <taxon>Eukaryota</taxon>
        <taxon>Fungi</taxon>
        <taxon>Fungi incertae sedis</taxon>
        <taxon>Mucoromycota</taxon>
        <taxon>Glomeromycotina</taxon>
        <taxon>Glomeromycetes</taxon>
        <taxon>Archaeosporales</taxon>
        <taxon>Ambisporaceae</taxon>
        <taxon>Ambispora</taxon>
    </lineage>
</organism>
<dbReference type="InterPro" id="IPR042042">
    <property type="entry name" value="Tip20p_domB"/>
</dbReference>
<dbReference type="EMBL" id="CAJVPS010017173">
    <property type="protein sequence ID" value="CAG8692606.1"/>
    <property type="molecule type" value="Genomic_DNA"/>
</dbReference>
<comment type="caution">
    <text evidence="2">The sequence shown here is derived from an EMBL/GenBank/DDBJ whole genome shotgun (WGS) entry which is preliminary data.</text>
</comment>
<feature type="non-terminal residue" evidence="2">
    <location>
        <position position="1"/>
    </location>
</feature>
<dbReference type="PANTHER" id="PTHR13520:SF0">
    <property type="entry name" value="RAD50-INTERACTING PROTEIN 1"/>
    <property type="match status" value="1"/>
</dbReference>
<reference evidence="2" key="1">
    <citation type="submission" date="2021-06" db="EMBL/GenBank/DDBJ databases">
        <authorList>
            <person name="Kallberg Y."/>
            <person name="Tangrot J."/>
            <person name="Rosling A."/>
        </authorList>
    </citation>
    <scope>NUCLEOTIDE SEQUENCE</scope>
    <source>
        <strain evidence="2">FL130A</strain>
    </source>
</reference>
<dbReference type="GO" id="GO:0006890">
    <property type="term" value="P:retrograde vesicle-mediated transport, Golgi to endoplasmic reticulum"/>
    <property type="evidence" value="ECO:0007669"/>
    <property type="project" value="InterPro"/>
</dbReference>
<proteinExistence type="predicted"/>
<dbReference type="PANTHER" id="PTHR13520">
    <property type="entry name" value="RAD50-INTERACTING PROTEIN 1 RINT-1"/>
    <property type="match status" value="1"/>
</dbReference>
<dbReference type="Proteomes" id="UP000789508">
    <property type="component" value="Unassembled WGS sequence"/>
</dbReference>
<dbReference type="GO" id="GO:0070939">
    <property type="term" value="C:Dsl1/NZR complex"/>
    <property type="evidence" value="ECO:0007669"/>
    <property type="project" value="InterPro"/>
</dbReference>
<name>A0A9N9EVN3_9GLOM</name>